<dbReference type="InterPro" id="IPR044068">
    <property type="entry name" value="CB"/>
</dbReference>
<evidence type="ECO:0000256" key="2">
    <source>
        <dbReference type="PROSITE-ProRule" id="PRU01248"/>
    </source>
</evidence>
<evidence type="ECO:0000256" key="1">
    <source>
        <dbReference type="ARBA" id="ARBA00023125"/>
    </source>
</evidence>
<dbReference type="RefSeq" id="WP_254697404.1">
    <property type="nucleotide sequence ID" value="NZ_BLKU01000005.1"/>
</dbReference>
<name>A0ABQ1BS71_9MYCO</name>
<evidence type="ECO:0000313" key="4">
    <source>
        <dbReference type="EMBL" id="GFG66583.1"/>
    </source>
</evidence>
<feature type="domain" description="Core-binding (CB)" evidence="3">
    <location>
        <begin position="16"/>
        <end position="113"/>
    </location>
</feature>
<evidence type="ECO:0000313" key="5">
    <source>
        <dbReference type="Proteomes" id="UP000465306"/>
    </source>
</evidence>
<reference evidence="4 5" key="1">
    <citation type="journal article" date="2019" name="Emerg. Microbes Infect.">
        <title>Comprehensive subspecies identification of 175 nontuberculous mycobacteria species based on 7547 genomic profiles.</title>
        <authorList>
            <person name="Matsumoto Y."/>
            <person name="Kinjo T."/>
            <person name="Motooka D."/>
            <person name="Nabeya D."/>
            <person name="Jung N."/>
            <person name="Uechi K."/>
            <person name="Horii T."/>
            <person name="Iida T."/>
            <person name="Fujita J."/>
            <person name="Nakamura S."/>
        </authorList>
    </citation>
    <scope>NUCLEOTIDE SEQUENCE [LARGE SCALE GENOMIC DNA]</scope>
    <source>
        <strain evidence="4 5">JCM 13573</strain>
    </source>
</reference>
<dbReference type="SUPFAM" id="SSF47823">
    <property type="entry name" value="lambda integrase-like, N-terminal domain"/>
    <property type="match status" value="1"/>
</dbReference>
<dbReference type="Pfam" id="PF02899">
    <property type="entry name" value="Phage_int_SAM_1"/>
    <property type="match status" value="1"/>
</dbReference>
<protein>
    <recommendedName>
        <fullName evidence="3">Core-binding (CB) domain-containing protein</fullName>
    </recommendedName>
</protein>
<proteinExistence type="predicted"/>
<sequence>MRVLKSDSGYVLEGDWDGQDAVNAFLNHLAGRGFSAATVRAYAFDVANLSRFLVQQAVGLAAVDAPLVFDWIDWQGVRRTDQPTGGHRSSTPPAASTVNRRVAAVRALFEYLVMTGVCTDNPVPSPRRGQGLRQSQRGCSVIWVPGVHAVAVGWCVSRSVFRNRCPPTMSTRSWRHWQRTGTGRWCW</sequence>
<dbReference type="Gene3D" id="1.10.150.130">
    <property type="match status" value="1"/>
</dbReference>
<keyword evidence="1 2" id="KW-0238">DNA-binding</keyword>
<dbReference type="InterPro" id="IPR010998">
    <property type="entry name" value="Integrase_recombinase_N"/>
</dbReference>
<dbReference type="EMBL" id="BLKU01000005">
    <property type="protein sequence ID" value="GFG66583.1"/>
    <property type="molecule type" value="Genomic_DNA"/>
</dbReference>
<evidence type="ECO:0000259" key="3">
    <source>
        <dbReference type="PROSITE" id="PS51900"/>
    </source>
</evidence>
<organism evidence="4 5">
    <name type="scientific">Mycobacterium kubicae</name>
    <dbReference type="NCBI Taxonomy" id="120959"/>
    <lineage>
        <taxon>Bacteria</taxon>
        <taxon>Bacillati</taxon>
        <taxon>Actinomycetota</taxon>
        <taxon>Actinomycetes</taxon>
        <taxon>Mycobacteriales</taxon>
        <taxon>Mycobacteriaceae</taxon>
        <taxon>Mycobacterium</taxon>
        <taxon>Mycobacterium simiae complex</taxon>
    </lineage>
</organism>
<dbReference type="PROSITE" id="PS51900">
    <property type="entry name" value="CB"/>
    <property type="match status" value="1"/>
</dbReference>
<dbReference type="InterPro" id="IPR004107">
    <property type="entry name" value="Integrase_SAM-like_N"/>
</dbReference>
<comment type="caution">
    <text evidence="4">The sequence shown here is derived from an EMBL/GenBank/DDBJ whole genome shotgun (WGS) entry which is preliminary data.</text>
</comment>
<gene>
    <name evidence="4" type="ORF">MKUB_40730</name>
</gene>
<accession>A0ABQ1BS71</accession>
<dbReference type="Proteomes" id="UP000465306">
    <property type="component" value="Unassembled WGS sequence"/>
</dbReference>
<keyword evidence="5" id="KW-1185">Reference proteome</keyword>